<dbReference type="EMBL" id="JAPCKI010000024">
    <property type="protein sequence ID" value="MDD2180539.1"/>
    <property type="molecule type" value="Genomic_DNA"/>
</dbReference>
<dbReference type="InterPro" id="IPR051262">
    <property type="entry name" value="SMP-30/CGR1_Lactonase"/>
</dbReference>
<keyword evidence="1" id="KW-0378">Hydrolase</keyword>
<evidence type="ECO:0000313" key="4">
    <source>
        <dbReference type="Proteomes" id="UP001148932"/>
    </source>
</evidence>
<evidence type="ECO:0000259" key="2">
    <source>
        <dbReference type="Pfam" id="PF08450"/>
    </source>
</evidence>
<dbReference type="Proteomes" id="UP001148932">
    <property type="component" value="Unassembled WGS sequence"/>
</dbReference>
<name>A0ABT5S3P2_9BURK</name>
<dbReference type="RefSeq" id="WP_274114591.1">
    <property type="nucleotide sequence ID" value="NZ_JAPCKI010000024.1"/>
</dbReference>
<feature type="domain" description="SMP-30/Gluconolactonase/LRE-like region" evidence="2">
    <location>
        <begin position="50"/>
        <end position="238"/>
    </location>
</feature>
<gene>
    <name evidence="3" type="ORF">OIN59_24150</name>
</gene>
<accession>A0ABT5S3P2</accession>
<evidence type="ECO:0000313" key="3">
    <source>
        <dbReference type="EMBL" id="MDD2180539.1"/>
    </source>
</evidence>
<keyword evidence="4" id="KW-1185">Reference proteome</keyword>
<dbReference type="SUPFAM" id="SSF63829">
    <property type="entry name" value="Calcium-dependent phosphotriesterase"/>
    <property type="match status" value="1"/>
</dbReference>
<organism evidence="3 4">
    <name type="scientific">Acidovorax benzenivorans</name>
    <dbReference type="NCBI Taxonomy" id="2987520"/>
    <lineage>
        <taxon>Bacteria</taxon>
        <taxon>Pseudomonadati</taxon>
        <taxon>Pseudomonadota</taxon>
        <taxon>Betaproteobacteria</taxon>
        <taxon>Burkholderiales</taxon>
        <taxon>Comamonadaceae</taxon>
        <taxon>Acidovorax</taxon>
    </lineage>
</organism>
<dbReference type="InterPro" id="IPR013658">
    <property type="entry name" value="SGL"/>
</dbReference>
<reference evidence="3" key="1">
    <citation type="submission" date="2022-10" db="EMBL/GenBank/DDBJ databases">
        <title>Description of microaerobic benzene degrading bacteria.</title>
        <authorList>
            <person name="Bedics A."/>
            <person name="Tancsics A."/>
            <person name="Banerjee S."/>
        </authorList>
    </citation>
    <scope>NUCLEOTIDE SEQUENCE</scope>
    <source>
        <strain evidence="3">D2M1</strain>
    </source>
</reference>
<dbReference type="PANTHER" id="PTHR47572">
    <property type="entry name" value="LIPOPROTEIN-RELATED"/>
    <property type="match status" value="1"/>
</dbReference>
<proteinExistence type="predicted"/>
<dbReference type="InterPro" id="IPR011042">
    <property type="entry name" value="6-blade_b-propeller_TolB-like"/>
</dbReference>
<dbReference type="Pfam" id="PF08450">
    <property type="entry name" value="SGL"/>
    <property type="match status" value="1"/>
</dbReference>
<protein>
    <submittedName>
        <fullName evidence="3">SMP-30/gluconolactonase/LRE family protein</fullName>
    </submittedName>
</protein>
<sequence length="326" mass="35654">MSTLPSPLPVTGTNLNRPESVIALADGRLYAGDKEFGVIRVGERRDPSARVDWPFAEFVPNGIALLKDGTFLIANVGPEGGAWRLTAPGKVERFLGEQQGVPTTPLNFLYPDLDGRIWLSLCTRNVPRTLAFRTETAYDGVIGVVGTSGRMDIVATGLGFCNEVRVDPSGHWLYANETYARRLSRFEILHGNRLGPRQTVAQFGVGTWPDGLEFDSAGDVWVTSIISNRLLRVDADTGTSEIFLEDCADDVIAHAEEMFGADRFGWEELSLGKNFSLRNISSLAFAGADLRSVYLGSLFNHGLSTWRAPVAGHAPEHWNYGPTVLD</sequence>
<comment type="caution">
    <text evidence="3">The sequence shown here is derived from an EMBL/GenBank/DDBJ whole genome shotgun (WGS) entry which is preliminary data.</text>
</comment>
<dbReference type="Gene3D" id="2.120.10.30">
    <property type="entry name" value="TolB, C-terminal domain"/>
    <property type="match status" value="1"/>
</dbReference>
<evidence type="ECO:0000256" key="1">
    <source>
        <dbReference type="ARBA" id="ARBA00022801"/>
    </source>
</evidence>
<dbReference type="PANTHER" id="PTHR47572:SF4">
    <property type="entry name" value="LACTONASE DRP35"/>
    <property type="match status" value="1"/>
</dbReference>